<keyword evidence="2" id="KW-0863">Zinc-finger</keyword>
<dbReference type="GO" id="GO:0000978">
    <property type="term" value="F:RNA polymerase II cis-regulatory region sequence-specific DNA binding"/>
    <property type="evidence" value="ECO:0007669"/>
    <property type="project" value="TreeGrafter"/>
</dbReference>
<feature type="region of interest" description="Disordered" evidence="4">
    <location>
        <begin position="234"/>
        <end position="255"/>
    </location>
</feature>
<keyword evidence="1" id="KW-0479">Metal-binding</keyword>
<dbReference type="PROSITE" id="PS00028">
    <property type="entry name" value="ZINC_FINGER_C2H2_1"/>
    <property type="match status" value="2"/>
</dbReference>
<dbReference type="Proteomes" id="UP000799536">
    <property type="component" value="Unassembled WGS sequence"/>
</dbReference>
<evidence type="ECO:0000256" key="2">
    <source>
        <dbReference type="ARBA" id="ARBA00022771"/>
    </source>
</evidence>
<feature type="compositionally biased region" description="Basic and acidic residues" evidence="4">
    <location>
        <begin position="234"/>
        <end position="244"/>
    </location>
</feature>
<keyword evidence="7" id="KW-1185">Reference proteome</keyword>
<gene>
    <name evidence="6" type="ORF">GQ43DRAFT_430091</name>
</gene>
<evidence type="ECO:0000256" key="4">
    <source>
        <dbReference type="SAM" id="MobiDB-lite"/>
    </source>
</evidence>
<name>A0A9P4JPW0_9PLEO</name>
<sequence>MNSETRHSPPNMSPYQRAIKSGNMSQPSNYPSPARSDSEPSKYPVDGLGLYNYALPLAPSGPPTIYPPSPQLTESWAHQTSGASPLMTDASVESWSSLYDRPMSRSPLPWNSGLPFSHSRFMDGRPSPEPAHHTLSQRSSFSSPQTMSIYSHKETDSIYAPVKVETGSEWTTDGEVSPGHSLDGPLTVSPDRLSTGIFPYTPAYGCAQMPKYEPMLDESYDSREYNDIPYVSRRRAESKKDGTHRTRIRRNPTTPENANYKCHVCGKLFQRSYNHKTHMEIHDPAREFPHPCTYPQCNKKFVRRTDLVRHERSVHVKAKDFQCGACDARFARKDTLRRHEEDGCPKRNELHDGRLLRRTLNPVKSEVAQHHQQPPLSYHPVHMSEPSHYASRSPSLHVSALFRDDNSYHGSPSGY</sequence>
<dbReference type="PANTHER" id="PTHR23235:SF120">
    <property type="entry name" value="KRUPPEL-LIKE FACTOR 15"/>
    <property type="match status" value="1"/>
</dbReference>
<reference evidence="6" key="1">
    <citation type="journal article" date="2020" name="Stud. Mycol.">
        <title>101 Dothideomycetes genomes: a test case for predicting lifestyles and emergence of pathogens.</title>
        <authorList>
            <person name="Haridas S."/>
            <person name="Albert R."/>
            <person name="Binder M."/>
            <person name="Bloem J."/>
            <person name="Labutti K."/>
            <person name="Salamov A."/>
            <person name="Andreopoulos B."/>
            <person name="Baker S."/>
            <person name="Barry K."/>
            <person name="Bills G."/>
            <person name="Bluhm B."/>
            <person name="Cannon C."/>
            <person name="Castanera R."/>
            <person name="Culley D."/>
            <person name="Daum C."/>
            <person name="Ezra D."/>
            <person name="Gonzalez J."/>
            <person name="Henrissat B."/>
            <person name="Kuo A."/>
            <person name="Liang C."/>
            <person name="Lipzen A."/>
            <person name="Lutzoni F."/>
            <person name="Magnuson J."/>
            <person name="Mondo S."/>
            <person name="Nolan M."/>
            <person name="Ohm R."/>
            <person name="Pangilinan J."/>
            <person name="Park H.-J."/>
            <person name="Ramirez L."/>
            <person name="Alfaro M."/>
            <person name="Sun H."/>
            <person name="Tritt A."/>
            <person name="Yoshinaga Y."/>
            <person name="Zwiers L.-H."/>
            <person name="Turgeon B."/>
            <person name="Goodwin S."/>
            <person name="Spatafora J."/>
            <person name="Crous P."/>
            <person name="Grigoriev I."/>
        </authorList>
    </citation>
    <scope>NUCLEOTIDE SEQUENCE</scope>
    <source>
        <strain evidence="6">ATCC 74209</strain>
    </source>
</reference>
<dbReference type="InterPro" id="IPR013087">
    <property type="entry name" value="Znf_C2H2_type"/>
</dbReference>
<evidence type="ECO:0000313" key="7">
    <source>
        <dbReference type="Proteomes" id="UP000799536"/>
    </source>
</evidence>
<feature type="region of interest" description="Disordered" evidence="4">
    <location>
        <begin position="62"/>
        <end position="84"/>
    </location>
</feature>
<dbReference type="GO" id="GO:0008270">
    <property type="term" value="F:zinc ion binding"/>
    <property type="evidence" value="ECO:0007669"/>
    <property type="project" value="UniProtKB-KW"/>
</dbReference>
<dbReference type="PANTHER" id="PTHR23235">
    <property type="entry name" value="KRUEPPEL-LIKE TRANSCRIPTION FACTOR"/>
    <property type="match status" value="1"/>
</dbReference>
<keyword evidence="3" id="KW-0862">Zinc</keyword>
<evidence type="ECO:0000256" key="3">
    <source>
        <dbReference type="ARBA" id="ARBA00022833"/>
    </source>
</evidence>
<protein>
    <recommendedName>
        <fullName evidence="5">C2H2-type domain-containing protein</fullName>
    </recommendedName>
</protein>
<feature type="domain" description="C2H2-type" evidence="5">
    <location>
        <begin position="292"/>
        <end position="315"/>
    </location>
</feature>
<dbReference type="SMART" id="SM00355">
    <property type="entry name" value="ZnF_C2H2"/>
    <property type="match status" value="3"/>
</dbReference>
<dbReference type="Pfam" id="PF00096">
    <property type="entry name" value="zf-C2H2"/>
    <property type="match status" value="1"/>
</dbReference>
<feature type="domain" description="C2H2-type" evidence="5">
    <location>
        <begin position="262"/>
        <end position="282"/>
    </location>
</feature>
<dbReference type="InterPro" id="IPR036236">
    <property type="entry name" value="Znf_C2H2_sf"/>
</dbReference>
<comment type="caution">
    <text evidence="6">The sequence shown here is derived from an EMBL/GenBank/DDBJ whole genome shotgun (WGS) entry which is preliminary data.</text>
</comment>
<evidence type="ECO:0000313" key="6">
    <source>
        <dbReference type="EMBL" id="KAF2203192.1"/>
    </source>
</evidence>
<feature type="compositionally biased region" description="Polar residues" evidence="4">
    <location>
        <begin position="22"/>
        <end position="31"/>
    </location>
</feature>
<dbReference type="AlphaFoldDB" id="A0A9P4JPW0"/>
<evidence type="ECO:0000256" key="1">
    <source>
        <dbReference type="ARBA" id="ARBA00022723"/>
    </source>
</evidence>
<dbReference type="EMBL" id="ML993910">
    <property type="protein sequence ID" value="KAF2203192.1"/>
    <property type="molecule type" value="Genomic_DNA"/>
</dbReference>
<evidence type="ECO:0000259" key="5">
    <source>
        <dbReference type="PROSITE" id="PS00028"/>
    </source>
</evidence>
<feature type="compositionally biased region" description="Polar residues" evidence="4">
    <location>
        <begin position="134"/>
        <end position="146"/>
    </location>
</feature>
<accession>A0A9P4JPW0</accession>
<dbReference type="Gene3D" id="3.30.160.60">
    <property type="entry name" value="Classic Zinc Finger"/>
    <property type="match status" value="2"/>
</dbReference>
<dbReference type="SUPFAM" id="SSF57667">
    <property type="entry name" value="beta-beta-alpha zinc fingers"/>
    <property type="match status" value="2"/>
</dbReference>
<feature type="region of interest" description="Disordered" evidence="4">
    <location>
        <begin position="364"/>
        <end position="392"/>
    </location>
</feature>
<feature type="compositionally biased region" description="Polar residues" evidence="4">
    <location>
        <begin position="71"/>
        <end position="83"/>
    </location>
</feature>
<dbReference type="OrthoDB" id="6910977at2759"/>
<feature type="region of interest" description="Disordered" evidence="4">
    <location>
        <begin position="1"/>
        <end position="45"/>
    </location>
</feature>
<organism evidence="6 7">
    <name type="scientific">Delitschia confertaspora ATCC 74209</name>
    <dbReference type="NCBI Taxonomy" id="1513339"/>
    <lineage>
        <taxon>Eukaryota</taxon>
        <taxon>Fungi</taxon>
        <taxon>Dikarya</taxon>
        <taxon>Ascomycota</taxon>
        <taxon>Pezizomycotina</taxon>
        <taxon>Dothideomycetes</taxon>
        <taxon>Pleosporomycetidae</taxon>
        <taxon>Pleosporales</taxon>
        <taxon>Delitschiaceae</taxon>
        <taxon>Delitschia</taxon>
    </lineage>
</organism>
<dbReference type="GO" id="GO:0000981">
    <property type="term" value="F:DNA-binding transcription factor activity, RNA polymerase II-specific"/>
    <property type="evidence" value="ECO:0007669"/>
    <property type="project" value="TreeGrafter"/>
</dbReference>
<feature type="region of interest" description="Disordered" evidence="4">
    <location>
        <begin position="121"/>
        <end position="146"/>
    </location>
</feature>
<proteinExistence type="predicted"/>